<keyword evidence="2" id="KW-1185">Reference proteome</keyword>
<accession>A0ABZ2AQY1</accession>
<reference evidence="1 2" key="1">
    <citation type="submission" date="2024-01" db="EMBL/GenBank/DDBJ databases">
        <title>Comparative genomics of Cryptococcus and Kwoniella reveals pathogenesis evolution and contrasting modes of karyotype evolution via chromosome fusion or intercentromeric recombination.</title>
        <authorList>
            <person name="Coelho M.A."/>
            <person name="David-Palma M."/>
            <person name="Shea T."/>
            <person name="Bowers K."/>
            <person name="McGinley-Smith S."/>
            <person name="Mohammad A.W."/>
            <person name="Gnirke A."/>
            <person name="Yurkov A.M."/>
            <person name="Nowrousian M."/>
            <person name="Sun S."/>
            <person name="Cuomo C.A."/>
            <person name="Heitman J."/>
        </authorList>
    </citation>
    <scope>NUCLEOTIDE SEQUENCE [LARGE SCALE GENOMIC DNA]</scope>
    <source>
        <strain evidence="1 2">7685027</strain>
    </source>
</reference>
<evidence type="ECO:0000313" key="1">
    <source>
        <dbReference type="EMBL" id="WVO19606.1"/>
    </source>
</evidence>
<sequence length="68" mass="7727">MYSTKLYCSLFIRLNHYLTLRLPSSPPFVIPIHFLHSTIPYAVSIAPNSISRAPCSTQHPARPFVLPF</sequence>
<protein>
    <submittedName>
        <fullName evidence="1">Uncharacterized protein</fullName>
    </submittedName>
</protein>
<dbReference type="Proteomes" id="UP001432216">
    <property type="component" value="Chromosome 2"/>
</dbReference>
<dbReference type="GeneID" id="89987670"/>
<organism evidence="1 2">
    <name type="scientific">Cryptococcus decagattii</name>
    <dbReference type="NCBI Taxonomy" id="1859122"/>
    <lineage>
        <taxon>Eukaryota</taxon>
        <taxon>Fungi</taxon>
        <taxon>Dikarya</taxon>
        <taxon>Basidiomycota</taxon>
        <taxon>Agaricomycotina</taxon>
        <taxon>Tremellomycetes</taxon>
        <taxon>Tremellales</taxon>
        <taxon>Cryptococcaceae</taxon>
        <taxon>Cryptococcus</taxon>
        <taxon>Cryptococcus gattii species complex</taxon>
    </lineage>
</organism>
<gene>
    <name evidence="1" type="ORF">IAS62_000895</name>
</gene>
<evidence type="ECO:0000313" key="2">
    <source>
        <dbReference type="Proteomes" id="UP001432216"/>
    </source>
</evidence>
<proteinExistence type="predicted"/>
<name>A0ABZ2AQY1_9TREE</name>
<dbReference type="EMBL" id="CP143807">
    <property type="protein sequence ID" value="WVO19606.1"/>
    <property type="molecule type" value="Genomic_DNA"/>
</dbReference>
<dbReference type="RefSeq" id="XP_064718846.1">
    <property type="nucleotide sequence ID" value="XM_064862774.1"/>
</dbReference>